<dbReference type="InterPro" id="IPR001041">
    <property type="entry name" value="2Fe-2S_ferredoxin-type"/>
</dbReference>
<organism evidence="2 3">
    <name type="scientific">Marinobacter persicus</name>
    <dbReference type="NCBI Taxonomy" id="930118"/>
    <lineage>
        <taxon>Bacteria</taxon>
        <taxon>Pseudomonadati</taxon>
        <taxon>Pseudomonadota</taxon>
        <taxon>Gammaproteobacteria</taxon>
        <taxon>Pseudomonadales</taxon>
        <taxon>Marinobacteraceae</taxon>
        <taxon>Marinobacter</taxon>
    </lineage>
</organism>
<evidence type="ECO:0000313" key="2">
    <source>
        <dbReference type="EMBL" id="SFJ43574.1"/>
    </source>
</evidence>
<dbReference type="AlphaFoldDB" id="A0A1I3RA90"/>
<dbReference type="EMBL" id="FOSC01000002">
    <property type="protein sequence ID" value="SFJ43574.1"/>
    <property type="molecule type" value="Genomic_DNA"/>
</dbReference>
<dbReference type="SUPFAM" id="SSF54292">
    <property type="entry name" value="2Fe-2S ferredoxin-like"/>
    <property type="match status" value="1"/>
</dbReference>
<dbReference type="Proteomes" id="UP000199445">
    <property type="component" value="Unassembled WGS sequence"/>
</dbReference>
<keyword evidence="3" id="KW-1185">Reference proteome</keyword>
<name>A0A1I3RA90_9GAMM</name>
<accession>A0A1I3RA90</accession>
<dbReference type="InterPro" id="IPR012675">
    <property type="entry name" value="Beta-grasp_dom_sf"/>
</dbReference>
<proteinExistence type="predicted"/>
<dbReference type="GO" id="GO:0051536">
    <property type="term" value="F:iron-sulfur cluster binding"/>
    <property type="evidence" value="ECO:0007669"/>
    <property type="project" value="InterPro"/>
</dbReference>
<gene>
    <name evidence="2" type="ORF">SAMN05216429_102331</name>
</gene>
<sequence>MPAYQVFNRTTGDSFTCNGDQSVLKAMELVGKKCVPVGCRGGGCGFCKIRVVEGDFECGKMSKAHVPPEALAQGEVLACRIYPQADLTIECVPQPVDAIVEQATRAKQTTTRPMR</sequence>
<reference evidence="2 3" key="1">
    <citation type="submission" date="2016-10" db="EMBL/GenBank/DDBJ databases">
        <authorList>
            <person name="de Groot N.N."/>
        </authorList>
    </citation>
    <scope>NUCLEOTIDE SEQUENCE [LARGE SCALE GENOMIC DNA]</scope>
    <source>
        <strain evidence="2 3">IBRC-M 10445</strain>
    </source>
</reference>
<evidence type="ECO:0000313" key="3">
    <source>
        <dbReference type="Proteomes" id="UP000199445"/>
    </source>
</evidence>
<dbReference type="RefSeq" id="WP_091701774.1">
    <property type="nucleotide sequence ID" value="NZ_BMYN01000002.1"/>
</dbReference>
<feature type="domain" description="2Fe-2S ferredoxin-type" evidence="1">
    <location>
        <begin position="2"/>
        <end position="95"/>
    </location>
</feature>
<dbReference type="CDD" id="cd00207">
    <property type="entry name" value="fer2"/>
    <property type="match status" value="1"/>
</dbReference>
<protein>
    <submittedName>
        <fullName evidence="2">Ferredoxin</fullName>
    </submittedName>
</protein>
<dbReference type="PROSITE" id="PS51085">
    <property type="entry name" value="2FE2S_FER_2"/>
    <property type="match status" value="1"/>
</dbReference>
<dbReference type="InterPro" id="IPR036010">
    <property type="entry name" value="2Fe-2S_ferredoxin-like_sf"/>
</dbReference>
<dbReference type="Gene3D" id="3.10.20.30">
    <property type="match status" value="1"/>
</dbReference>
<dbReference type="Pfam" id="PF00111">
    <property type="entry name" value="Fer2"/>
    <property type="match status" value="1"/>
</dbReference>
<dbReference type="OrthoDB" id="9133614at2"/>
<evidence type="ECO:0000259" key="1">
    <source>
        <dbReference type="PROSITE" id="PS51085"/>
    </source>
</evidence>